<feature type="chain" id="PRO_5045110931" description="Lipoprotein" evidence="2">
    <location>
        <begin position="28"/>
        <end position="74"/>
    </location>
</feature>
<evidence type="ECO:0008006" key="5">
    <source>
        <dbReference type="Google" id="ProtNLM"/>
    </source>
</evidence>
<feature type="transmembrane region" description="Helical" evidence="1">
    <location>
        <begin position="43"/>
        <end position="62"/>
    </location>
</feature>
<keyword evidence="4" id="KW-1185">Reference proteome</keyword>
<keyword evidence="1" id="KW-0472">Membrane</keyword>
<evidence type="ECO:0000313" key="4">
    <source>
        <dbReference type="Proteomes" id="UP001060164"/>
    </source>
</evidence>
<reference evidence="3" key="1">
    <citation type="journal article" date="2022" name="Cell">
        <title>Design, construction, and in vivo augmentation of a complex gut microbiome.</title>
        <authorList>
            <person name="Cheng A.G."/>
            <person name="Ho P.Y."/>
            <person name="Aranda-Diaz A."/>
            <person name="Jain S."/>
            <person name="Yu F.B."/>
            <person name="Meng X."/>
            <person name="Wang M."/>
            <person name="Iakiviak M."/>
            <person name="Nagashima K."/>
            <person name="Zhao A."/>
            <person name="Murugkar P."/>
            <person name="Patil A."/>
            <person name="Atabakhsh K."/>
            <person name="Weakley A."/>
            <person name="Yan J."/>
            <person name="Brumbaugh A.R."/>
            <person name="Higginbottom S."/>
            <person name="Dimas A."/>
            <person name="Shiver A.L."/>
            <person name="Deutschbauer A."/>
            <person name="Neff N."/>
            <person name="Sonnenburg J.L."/>
            <person name="Huang K.C."/>
            <person name="Fischbach M.A."/>
        </authorList>
    </citation>
    <scope>NUCLEOTIDE SEQUENCE</scope>
    <source>
        <strain evidence="3">DSM 19829</strain>
    </source>
</reference>
<proteinExistence type="predicted"/>
<name>A0ABY5VFD2_9FIRM</name>
<keyword evidence="1" id="KW-0812">Transmembrane</keyword>
<keyword evidence="2" id="KW-0732">Signal</keyword>
<evidence type="ECO:0000313" key="3">
    <source>
        <dbReference type="EMBL" id="UWP59022.1"/>
    </source>
</evidence>
<dbReference type="RefSeq" id="WP_028530115.1">
    <property type="nucleotide sequence ID" value="NZ_CABLBR010000043.1"/>
</dbReference>
<evidence type="ECO:0000256" key="2">
    <source>
        <dbReference type="SAM" id="SignalP"/>
    </source>
</evidence>
<dbReference type="Proteomes" id="UP001060164">
    <property type="component" value="Chromosome"/>
</dbReference>
<protein>
    <recommendedName>
        <fullName evidence="5">Lipoprotein</fullName>
    </recommendedName>
</protein>
<feature type="signal peptide" evidence="2">
    <location>
        <begin position="1"/>
        <end position="27"/>
    </location>
</feature>
<dbReference type="PROSITE" id="PS51257">
    <property type="entry name" value="PROKAR_LIPOPROTEIN"/>
    <property type="match status" value="1"/>
</dbReference>
<gene>
    <name evidence="3" type="ORF">NQ502_16875</name>
</gene>
<keyword evidence="1" id="KW-1133">Transmembrane helix</keyword>
<evidence type="ECO:0000256" key="1">
    <source>
        <dbReference type="SAM" id="Phobius"/>
    </source>
</evidence>
<dbReference type="EMBL" id="CP102290">
    <property type="protein sequence ID" value="UWP59022.1"/>
    <property type="molecule type" value="Genomic_DNA"/>
</dbReference>
<sequence length="74" mass="7777">MRKQVKRALITVAFLSAAACTAVIFMAEQTSGLTRTADSVNPMMAAAAALSAALAGILVYAVRNWKAGKHIRIS</sequence>
<organism evidence="3 4">
    <name type="scientific">Ruminococcus gauvreauii</name>
    <dbReference type="NCBI Taxonomy" id="438033"/>
    <lineage>
        <taxon>Bacteria</taxon>
        <taxon>Bacillati</taxon>
        <taxon>Bacillota</taxon>
        <taxon>Clostridia</taxon>
        <taxon>Eubacteriales</taxon>
        <taxon>Oscillospiraceae</taxon>
        <taxon>Ruminococcus</taxon>
    </lineage>
</organism>
<accession>A0ABY5VFD2</accession>